<sequence length="399" mass="41936">MRGPTSTSFANLLNRPSPESGSHQDAGLPDARRRRMLFNAGALCLSGLGLAGCAGGRKTSSPGALNRPPAPPPSHAKPSAAPVPALRPGAKVAIVAPASAAPNASDLAAQWLEDRGYFPVIMPASRTRLDAPYEYLAGTDAQRLDDLHAAFAAPDIGAVWCLQGGFGSWRLLDRLDYGLLRQHPKPFIGYSDITALHLAMQRHAGFVTFHGPMLAQDLVAGKGEPTESHLLAMLSGQIGEGAWIQPPPDGRAMELVAGTASGRLVGGNLALIAALIGSRHEIDTRDSILFFEDVNEALPRVDRLLSQLAAAGKFDGVQGVIVGNFTRIIGTNLDDAQAQSLLYPLILEQFGARGIPVLAGWPSGHGDPNLTLPLGARVTLDTARAGLRLDQAVIREAVG</sequence>
<evidence type="ECO:0000256" key="6">
    <source>
        <dbReference type="SAM" id="MobiDB-lite"/>
    </source>
</evidence>
<reference evidence="9 10" key="1">
    <citation type="submission" date="2020-04" db="EMBL/GenBank/DDBJ databases">
        <authorList>
            <person name="De Canck E."/>
        </authorList>
    </citation>
    <scope>NUCLEOTIDE SEQUENCE [LARGE SCALE GENOMIC DNA]</scope>
    <source>
        <strain evidence="9 10">LMG 3415</strain>
    </source>
</reference>
<protein>
    <recommendedName>
        <fullName evidence="11">Murein peptide carboxypeptidase</fullName>
    </recommendedName>
</protein>
<keyword evidence="5" id="KW-0720">Serine protease</keyword>
<evidence type="ECO:0000256" key="1">
    <source>
        <dbReference type="ARBA" id="ARBA00010233"/>
    </source>
</evidence>
<evidence type="ECO:0000259" key="7">
    <source>
        <dbReference type="Pfam" id="PF02016"/>
    </source>
</evidence>
<dbReference type="Pfam" id="PF02016">
    <property type="entry name" value="Peptidase_S66"/>
    <property type="match status" value="1"/>
</dbReference>
<keyword evidence="2" id="KW-0121">Carboxypeptidase</keyword>
<feature type="compositionally biased region" description="Polar residues" evidence="6">
    <location>
        <begin position="1"/>
        <end position="11"/>
    </location>
</feature>
<dbReference type="InterPro" id="IPR040921">
    <property type="entry name" value="Peptidase_S66C"/>
</dbReference>
<feature type="domain" description="LD-carboxypeptidase N-terminal" evidence="7">
    <location>
        <begin position="92"/>
        <end position="211"/>
    </location>
</feature>
<feature type="domain" description="LD-carboxypeptidase C-terminal" evidence="8">
    <location>
        <begin position="261"/>
        <end position="380"/>
    </location>
</feature>
<dbReference type="SUPFAM" id="SSF52317">
    <property type="entry name" value="Class I glutamine amidotransferase-like"/>
    <property type="match status" value="1"/>
</dbReference>
<proteinExistence type="inferred from homology"/>
<dbReference type="InterPro" id="IPR027478">
    <property type="entry name" value="LdcA_N"/>
</dbReference>
<feature type="region of interest" description="Disordered" evidence="6">
    <location>
        <begin position="56"/>
        <end position="83"/>
    </location>
</feature>
<comment type="caution">
    <text evidence="9">The sequence shown here is derived from an EMBL/GenBank/DDBJ whole genome shotgun (WGS) entry which is preliminary data.</text>
</comment>
<gene>
    <name evidence="9" type="ORF">LMG3415_02528</name>
</gene>
<dbReference type="PANTHER" id="PTHR30237">
    <property type="entry name" value="MURAMOYLTETRAPEPTIDE CARBOXYPEPTIDASE"/>
    <property type="match status" value="1"/>
</dbReference>
<dbReference type="Gene3D" id="3.40.50.10740">
    <property type="entry name" value="Class I glutamine amidotransferase-like"/>
    <property type="match status" value="1"/>
</dbReference>
<dbReference type="CDD" id="cd07025">
    <property type="entry name" value="Peptidase_S66"/>
    <property type="match status" value="1"/>
</dbReference>
<dbReference type="InterPro" id="IPR029062">
    <property type="entry name" value="Class_I_gatase-like"/>
</dbReference>
<dbReference type="SUPFAM" id="SSF141986">
    <property type="entry name" value="LD-carboxypeptidase A C-terminal domain-like"/>
    <property type="match status" value="1"/>
</dbReference>
<evidence type="ECO:0000313" key="9">
    <source>
        <dbReference type="EMBL" id="CAB3862633.1"/>
    </source>
</evidence>
<organism evidence="9 10">
    <name type="scientific">Achromobacter mucicolens</name>
    <dbReference type="NCBI Taxonomy" id="1389922"/>
    <lineage>
        <taxon>Bacteria</taxon>
        <taxon>Pseudomonadati</taxon>
        <taxon>Pseudomonadota</taxon>
        <taxon>Betaproteobacteria</taxon>
        <taxon>Burkholderiales</taxon>
        <taxon>Alcaligenaceae</taxon>
        <taxon>Achromobacter</taxon>
    </lineage>
</organism>
<dbReference type="Gene3D" id="3.50.30.60">
    <property type="entry name" value="LD-carboxypeptidase A C-terminal domain-like"/>
    <property type="match status" value="1"/>
</dbReference>
<dbReference type="InterPro" id="IPR040449">
    <property type="entry name" value="Peptidase_S66_N"/>
</dbReference>
<evidence type="ECO:0000256" key="4">
    <source>
        <dbReference type="ARBA" id="ARBA00022801"/>
    </source>
</evidence>
<evidence type="ECO:0000259" key="8">
    <source>
        <dbReference type="Pfam" id="PF17676"/>
    </source>
</evidence>
<dbReference type="Pfam" id="PF17676">
    <property type="entry name" value="Peptidase_S66C"/>
    <property type="match status" value="1"/>
</dbReference>
<keyword evidence="10" id="KW-1185">Reference proteome</keyword>
<dbReference type="InterPro" id="IPR003507">
    <property type="entry name" value="S66_fam"/>
</dbReference>
<evidence type="ECO:0000256" key="5">
    <source>
        <dbReference type="ARBA" id="ARBA00022825"/>
    </source>
</evidence>
<evidence type="ECO:0000313" key="10">
    <source>
        <dbReference type="Proteomes" id="UP000507140"/>
    </source>
</evidence>
<keyword evidence="3" id="KW-0645">Protease</keyword>
<dbReference type="PANTHER" id="PTHR30237:SF2">
    <property type="entry name" value="MUREIN TETRAPEPTIDE CARBOXYPEPTIDASE"/>
    <property type="match status" value="1"/>
</dbReference>
<accession>A0ABM8LD62</accession>
<feature type="region of interest" description="Disordered" evidence="6">
    <location>
        <begin position="1"/>
        <end position="27"/>
    </location>
</feature>
<dbReference type="Proteomes" id="UP000507140">
    <property type="component" value="Unassembled WGS sequence"/>
</dbReference>
<evidence type="ECO:0008006" key="11">
    <source>
        <dbReference type="Google" id="ProtNLM"/>
    </source>
</evidence>
<evidence type="ECO:0000256" key="3">
    <source>
        <dbReference type="ARBA" id="ARBA00022670"/>
    </source>
</evidence>
<evidence type="ECO:0000256" key="2">
    <source>
        <dbReference type="ARBA" id="ARBA00022645"/>
    </source>
</evidence>
<keyword evidence="4" id="KW-0378">Hydrolase</keyword>
<dbReference type="InterPro" id="IPR027461">
    <property type="entry name" value="Carboxypeptidase_A_C_sf"/>
</dbReference>
<dbReference type="RefSeq" id="WP_415803737.1">
    <property type="nucleotide sequence ID" value="NZ_CADIKR010000002.1"/>
</dbReference>
<name>A0ABM8LD62_9BURK</name>
<comment type="similarity">
    <text evidence="1">Belongs to the peptidase S66 family.</text>
</comment>
<dbReference type="EMBL" id="CADIKR010000002">
    <property type="protein sequence ID" value="CAB3862633.1"/>
    <property type="molecule type" value="Genomic_DNA"/>
</dbReference>